<keyword evidence="3" id="KW-1185">Reference proteome</keyword>
<dbReference type="EMBL" id="JBICCN010000042">
    <property type="protein sequence ID" value="KAL3099061.1"/>
    <property type="molecule type" value="Genomic_DNA"/>
</dbReference>
<accession>A0ABD2K848</accession>
<feature type="domain" description="Cytochrome b-c1 complex subunit Rieske transmembrane" evidence="1">
    <location>
        <begin position="30"/>
        <end position="71"/>
    </location>
</feature>
<dbReference type="InterPro" id="IPR004192">
    <property type="entry name" value="Rieske_TM"/>
</dbReference>
<evidence type="ECO:0000313" key="2">
    <source>
        <dbReference type="EMBL" id="KAL3099061.1"/>
    </source>
</evidence>
<dbReference type="InterPro" id="IPR037008">
    <property type="entry name" value="bc1_Rieske_TM_sf"/>
</dbReference>
<protein>
    <recommendedName>
        <fullName evidence="1">Cytochrome b-c1 complex subunit Rieske transmembrane domain-containing protein</fullName>
    </recommendedName>
</protein>
<dbReference type="AlphaFoldDB" id="A0ABD2K848"/>
<dbReference type="Proteomes" id="UP001620645">
    <property type="component" value="Unassembled WGS sequence"/>
</dbReference>
<gene>
    <name evidence="2" type="ORF">niasHS_001049</name>
</gene>
<comment type="caution">
    <text evidence="2">The sequence shown here is derived from an EMBL/GenBank/DDBJ whole genome shotgun (WGS) entry which is preliminary data.</text>
</comment>
<evidence type="ECO:0000313" key="3">
    <source>
        <dbReference type="Proteomes" id="UP001620645"/>
    </source>
</evidence>
<evidence type="ECO:0000259" key="1">
    <source>
        <dbReference type="Pfam" id="PF02921"/>
    </source>
</evidence>
<proteinExistence type="predicted"/>
<sequence length="99" mass="11451">MCPTRRQCCCCTTFDDSLFNALPLGRQAVHNDVQFPNFDAFRNEFTKDPTQPSHVIEDRRKGVSSFIFDGGLPFLPIFCFSYPRVIPPECKPPWNSMRF</sequence>
<organism evidence="2 3">
    <name type="scientific">Heterodera schachtii</name>
    <name type="common">Sugarbeet cyst nematode worm</name>
    <name type="synonym">Tylenchus schachtii</name>
    <dbReference type="NCBI Taxonomy" id="97005"/>
    <lineage>
        <taxon>Eukaryota</taxon>
        <taxon>Metazoa</taxon>
        <taxon>Ecdysozoa</taxon>
        <taxon>Nematoda</taxon>
        <taxon>Chromadorea</taxon>
        <taxon>Rhabditida</taxon>
        <taxon>Tylenchina</taxon>
        <taxon>Tylenchomorpha</taxon>
        <taxon>Tylenchoidea</taxon>
        <taxon>Heteroderidae</taxon>
        <taxon>Heteroderinae</taxon>
        <taxon>Heterodera</taxon>
    </lineage>
</organism>
<reference evidence="2 3" key="1">
    <citation type="submission" date="2024-10" db="EMBL/GenBank/DDBJ databases">
        <authorList>
            <person name="Kim D."/>
        </authorList>
    </citation>
    <scope>NUCLEOTIDE SEQUENCE [LARGE SCALE GENOMIC DNA]</scope>
    <source>
        <strain evidence="2">Taebaek</strain>
    </source>
</reference>
<dbReference type="Gene3D" id="1.20.5.270">
    <property type="entry name" value="Ubiquinol cytochrome reductase, transmembrane domain"/>
    <property type="match status" value="1"/>
</dbReference>
<dbReference type="Pfam" id="PF02921">
    <property type="entry name" value="UCR_TM"/>
    <property type="match status" value="1"/>
</dbReference>
<name>A0ABD2K848_HETSC</name>